<dbReference type="EMBL" id="CP028324">
    <property type="protein sequence ID" value="AVR98162.1"/>
    <property type="molecule type" value="Genomic_DNA"/>
</dbReference>
<dbReference type="RefSeq" id="WP_107143499.1">
    <property type="nucleotide sequence ID" value="NZ_CP028324.1"/>
</dbReference>
<dbReference type="OrthoDB" id="9553783at2"/>
<dbReference type="KEGG" id="masz:C9I28_22860"/>
<name>A0A2R4CF25_9BURK</name>
<sequence length="71" mass="8104">MNRRADTATAEKLHIALLTKEAFGLEAAQRYMRFAGLDPRQLNDVLERAAERRRAATAFGNSHPDRRARPR</sequence>
<keyword evidence="2" id="KW-1185">Reference proteome</keyword>
<evidence type="ECO:0000313" key="1">
    <source>
        <dbReference type="EMBL" id="AVR98162.1"/>
    </source>
</evidence>
<dbReference type="Proteomes" id="UP000240505">
    <property type="component" value="Chromosome"/>
</dbReference>
<accession>A0A2R4CF25</accession>
<reference evidence="1 2" key="1">
    <citation type="submission" date="2018-03" db="EMBL/GenBank/DDBJ databases">
        <title>Massilia armeniaca sp. nov., isolated from desert soil.</title>
        <authorList>
            <person name="Huang H."/>
            <person name="Ren M."/>
        </authorList>
    </citation>
    <scope>NUCLEOTIDE SEQUENCE [LARGE SCALE GENOMIC DNA]</scope>
    <source>
        <strain evidence="1 2">ZMN-3</strain>
    </source>
</reference>
<dbReference type="AlphaFoldDB" id="A0A2R4CF25"/>
<organism evidence="1 2">
    <name type="scientific">Pseudoduganella armeniaca</name>
    <dbReference type="NCBI Taxonomy" id="2072590"/>
    <lineage>
        <taxon>Bacteria</taxon>
        <taxon>Pseudomonadati</taxon>
        <taxon>Pseudomonadota</taxon>
        <taxon>Betaproteobacteria</taxon>
        <taxon>Burkholderiales</taxon>
        <taxon>Oxalobacteraceae</taxon>
        <taxon>Telluria group</taxon>
        <taxon>Pseudoduganella</taxon>
    </lineage>
</organism>
<evidence type="ECO:0000313" key="2">
    <source>
        <dbReference type="Proteomes" id="UP000240505"/>
    </source>
</evidence>
<gene>
    <name evidence="1" type="ORF">C9I28_22860</name>
</gene>
<proteinExistence type="predicted"/>
<protein>
    <submittedName>
        <fullName evidence="1">Uncharacterized protein</fullName>
    </submittedName>
</protein>